<dbReference type="Proteomes" id="UP001432099">
    <property type="component" value="Chromosome"/>
</dbReference>
<gene>
    <name evidence="1" type="ORF">T23_17810</name>
</gene>
<reference evidence="1" key="1">
    <citation type="journal article" date="2024" name="Int. J. Syst. Evol. Microbiol.">
        <title>Turicibacter faecis sp. nov., isolated from faeces of heart failure mouse model.</title>
        <authorList>
            <person name="Imamura Y."/>
            <person name="Motooka D."/>
            <person name="Nakajima Y."/>
            <person name="Ito S."/>
            <person name="Kitakaze M."/>
            <person name="Iida T."/>
            <person name="Nakamura S."/>
        </authorList>
    </citation>
    <scope>NUCLEOTIDE SEQUENCE</scope>
    <source>
        <strain evidence="1">TC023</strain>
    </source>
</reference>
<proteinExistence type="predicted"/>
<name>A0ABN6ZD11_9FIRM</name>
<accession>A0ABN6ZD11</accession>
<sequence>MDWLKVNDLEELKKLGSFNEVRGQIKEEGWSQLHVSGRSWQGLLDSICEFREKVEKLQQLSTGECVHSLKGDVKQEAEAGYFNSRASEYIFYLTELDGELRLKKLGVNASHFSSKKAAKAWREQISKVIHPDFCSHQQATAAMAKLNDLYQQMVGRD</sequence>
<keyword evidence="2" id="KW-1185">Reference proteome</keyword>
<evidence type="ECO:0000313" key="2">
    <source>
        <dbReference type="Proteomes" id="UP001432099"/>
    </source>
</evidence>
<dbReference type="EMBL" id="AP028127">
    <property type="protein sequence ID" value="BEH91679.1"/>
    <property type="molecule type" value="Genomic_DNA"/>
</dbReference>
<evidence type="ECO:0000313" key="1">
    <source>
        <dbReference type="EMBL" id="BEH91679.1"/>
    </source>
</evidence>
<protein>
    <recommendedName>
        <fullName evidence="3">J domain-containing protein</fullName>
    </recommendedName>
</protein>
<evidence type="ECO:0008006" key="3">
    <source>
        <dbReference type="Google" id="ProtNLM"/>
    </source>
</evidence>
<dbReference type="RefSeq" id="WP_262950744.1">
    <property type="nucleotide sequence ID" value="NZ_AP028127.1"/>
</dbReference>
<organism evidence="1 2">
    <name type="scientific">Turicibacter faecis</name>
    <dbReference type="NCBI Taxonomy" id="2963365"/>
    <lineage>
        <taxon>Bacteria</taxon>
        <taxon>Bacillati</taxon>
        <taxon>Bacillota</taxon>
        <taxon>Erysipelotrichia</taxon>
        <taxon>Erysipelotrichales</taxon>
        <taxon>Turicibacteraceae</taxon>
        <taxon>Turicibacter</taxon>
    </lineage>
</organism>